<reference evidence="4 5" key="1">
    <citation type="submission" date="2021-04" db="EMBL/GenBank/DDBJ databases">
        <title>The complete genome sequence of Neokomagataea sp. TBRC 2177.</title>
        <authorList>
            <person name="Charoenyingcharoen P."/>
            <person name="Yukphan P."/>
        </authorList>
    </citation>
    <scope>NUCLEOTIDE SEQUENCE [LARGE SCALE GENOMIC DNA]</scope>
    <source>
        <strain evidence="4 5">TBRC 2177</strain>
    </source>
</reference>
<comment type="similarity">
    <text evidence="1">Belongs to the membrane fusion protein (MFP) (TC 8.A.1) family.</text>
</comment>
<protein>
    <submittedName>
        <fullName evidence="4">Efflux RND transporter periplasmic adaptor subunit</fullName>
    </submittedName>
</protein>
<dbReference type="Proteomes" id="UP000677812">
    <property type="component" value="Unassembled WGS sequence"/>
</dbReference>
<keyword evidence="5" id="KW-1185">Reference proteome</keyword>
<dbReference type="InterPro" id="IPR051909">
    <property type="entry name" value="MFP_Cation_Efflux"/>
</dbReference>
<evidence type="ECO:0000313" key="5">
    <source>
        <dbReference type="Proteomes" id="UP000677812"/>
    </source>
</evidence>
<dbReference type="Gene3D" id="2.40.420.20">
    <property type="match status" value="1"/>
</dbReference>
<dbReference type="EMBL" id="JAGRQH010000004">
    <property type="protein sequence ID" value="MBR0559846.1"/>
    <property type="molecule type" value="Genomic_DNA"/>
</dbReference>
<proteinExistence type="inferred from homology"/>
<evidence type="ECO:0000313" key="4">
    <source>
        <dbReference type="EMBL" id="MBR0559846.1"/>
    </source>
</evidence>
<keyword evidence="2" id="KW-0813">Transport</keyword>
<gene>
    <name evidence="4" type="ORF">KB213_07245</name>
</gene>
<dbReference type="InterPro" id="IPR058649">
    <property type="entry name" value="CzcB_C"/>
</dbReference>
<name>A0ABS5E7R3_9PROT</name>
<dbReference type="PANTHER" id="PTHR30097:SF4">
    <property type="entry name" value="SLR6042 PROTEIN"/>
    <property type="match status" value="1"/>
</dbReference>
<feature type="domain" description="CzcB-like C-terminal circularly permuted SH3-like" evidence="3">
    <location>
        <begin position="319"/>
        <end position="379"/>
    </location>
</feature>
<dbReference type="PANTHER" id="PTHR30097">
    <property type="entry name" value="CATION EFFLUX SYSTEM PROTEIN CUSB"/>
    <property type="match status" value="1"/>
</dbReference>
<dbReference type="Gene3D" id="2.40.30.170">
    <property type="match status" value="1"/>
</dbReference>
<evidence type="ECO:0000259" key="3">
    <source>
        <dbReference type="Pfam" id="PF25975"/>
    </source>
</evidence>
<dbReference type="NCBIfam" id="TIGR01730">
    <property type="entry name" value="RND_mfp"/>
    <property type="match status" value="1"/>
</dbReference>
<comment type="caution">
    <text evidence="4">The sequence shown here is derived from an EMBL/GenBank/DDBJ whole genome shotgun (WGS) entry which is preliminary data.</text>
</comment>
<organism evidence="4 5">
    <name type="scientific">Neokomagataea anthophila</name>
    <dbReference type="NCBI Taxonomy" id="2826925"/>
    <lineage>
        <taxon>Bacteria</taxon>
        <taxon>Pseudomonadati</taxon>
        <taxon>Pseudomonadota</taxon>
        <taxon>Alphaproteobacteria</taxon>
        <taxon>Acetobacterales</taxon>
        <taxon>Acetobacteraceae</taxon>
        <taxon>Neokomagataea</taxon>
    </lineage>
</organism>
<dbReference type="Pfam" id="PF25975">
    <property type="entry name" value="CzcB_C"/>
    <property type="match status" value="1"/>
</dbReference>
<evidence type="ECO:0000256" key="1">
    <source>
        <dbReference type="ARBA" id="ARBA00009477"/>
    </source>
</evidence>
<dbReference type="SUPFAM" id="SSF111369">
    <property type="entry name" value="HlyD-like secretion proteins"/>
    <property type="match status" value="1"/>
</dbReference>
<accession>A0ABS5E7R3</accession>
<dbReference type="InterPro" id="IPR006143">
    <property type="entry name" value="RND_pump_MFP"/>
</dbReference>
<dbReference type="Gene3D" id="2.40.50.100">
    <property type="match status" value="1"/>
</dbReference>
<sequence length="390" mass="41283">MSRRIFGYSIMAVCAALGVMLGGRIDAADALKRLSMSRDAQQAEGAVFVPVTAGSLVESVSALARVDVNVAHETALRPRGEGKVDAVLVTPGQRVQRGQILLRYVDHSLHGLSLDLKQAQVGLDAARASLAEASAAYRRGVVLAGAALAQGEVDRRRAAMFEARDLVTAREASLGMLEHRLKEEFNSVSERIEHEESSVLIAPMDAVVRAVHVGTAMDIDSNTVAIDLVDTSSAWVTADVLPDDAEQLVIGGRMRVRPAGRPEARFIDARLTTIDQMADPQTGLVRVIGEFPAGEGKNMPPGLMLDAALDTTRKATGLRVPLAAIQHVFGHDIVFVQRGAEQFEPRVVHVALQTADGAVVTGSLAAGEPVMAQGSLALKALLAMSDGGEN</sequence>
<dbReference type="RefSeq" id="WP_211681732.1">
    <property type="nucleotide sequence ID" value="NZ_JAGRQH010000004.1"/>
</dbReference>
<evidence type="ECO:0000256" key="2">
    <source>
        <dbReference type="ARBA" id="ARBA00022448"/>
    </source>
</evidence>